<gene>
    <name evidence="4" type="ORF">GCM10007116_17110</name>
    <name evidence="3" type="ORF">HS1genome_1538</name>
</gene>
<dbReference type="GO" id="GO:0016020">
    <property type="term" value="C:membrane"/>
    <property type="evidence" value="ECO:0007669"/>
    <property type="project" value="InterPro"/>
</dbReference>
<dbReference type="GO" id="GO:0015990">
    <property type="term" value="P:electron transport coupled proton transport"/>
    <property type="evidence" value="ECO:0007669"/>
    <property type="project" value="TreeGrafter"/>
</dbReference>
<feature type="transmembrane region" description="Helical" evidence="1">
    <location>
        <begin position="356"/>
        <end position="374"/>
    </location>
</feature>
<keyword evidence="1" id="KW-0472">Membrane</keyword>
<dbReference type="EMBL" id="BMQS01000017">
    <property type="protein sequence ID" value="GGU00464.1"/>
    <property type="molecule type" value="Genomic_DNA"/>
</dbReference>
<dbReference type="PROSITE" id="PS50855">
    <property type="entry name" value="COX1"/>
    <property type="match status" value="1"/>
</dbReference>
<evidence type="ECO:0000259" key="2">
    <source>
        <dbReference type="PROSITE" id="PS50855"/>
    </source>
</evidence>
<dbReference type="InterPro" id="IPR000883">
    <property type="entry name" value="Cyt_C_Oxase_1"/>
</dbReference>
<dbReference type="GO" id="GO:0022904">
    <property type="term" value="P:respiratory electron transport chain"/>
    <property type="evidence" value="ECO:0007669"/>
    <property type="project" value="TreeGrafter"/>
</dbReference>
<dbReference type="Proteomes" id="UP000616143">
    <property type="component" value="Unassembled WGS sequence"/>
</dbReference>
<dbReference type="Gene3D" id="1.20.210.10">
    <property type="entry name" value="Cytochrome c oxidase-like, subunit I domain"/>
    <property type="match status" value="1"/>
</dbReference>
<dbReference type="Proteomes" id="UP000276741">
    <property type="component" value="Chromosome"/>
</dbReference>
<feature type="transmembrane region" description="Helical" evidence="1">
    <location>
        <begin position="510"/>
        <end position="530"/>
    </location>
</feature>
<dbReference type="CDD" id="cd00919">
    <property type="entry name" value="Heme_Cu_Oxidase_I"/>
    <property type="match status" value="1"/>
</dbReference>
<dbReference type="InterPro" id="IPR023616">
    <property type="entry name" value="Cyt_c_oxase-like_su1_dom"/>
</dbReference>
<feature type="transmembrane region" description="Helical" evidence="1">
    <location>
        <begin position="54"/>
        <end position="72"/>
    </location>
</feature>
<dbReference type="Pfam" id="PF00115">
    <property type="entry name" value="COX1"/>
    <property type="match status" value="1"/>
</dbReference>
<dbReference type="PANTHER" id="PTHR10422:SF18">
    <property type="entry name" value="CYTOCHROME C OXIDASE SUBUNIT 1"/>
    <property type="match status" value="1"/>
</dbReference>
<reference evidence="4" key="4">
    <citation type="submission" date="2020-09" db="EMBL/GenBank/DDBJ databases">
        <authorList>
            <person name="Sun Q."/>
            <person name="Ohkuma M."/>
        </authorList>
    </citation>
    <scope>NUCLEOTIDE SEQUENCE</scope>
    <source>
        <strain evidence="4">JCM 31740</strain>
    </source>
</reference>
<organism evidence="3 5">
    <name type="scientific">Sulfodiicoccus acidiphilus</name>
    <dbReference type="NCBI Taxonomy" id="1670455"/>
    <lineage>
        <taxon>Archaea</taxon>
        <taxon>Thermoproteota</taxon>
        <taxon>Thermoprotei</taxon>
        <taxon>Sulfolobales</taxon>
        <taxon>Sulfolobaceae</taxon>
        <taxon>Sulfodiicoccus</taxon>
    </lineage>
</organism>
<dbReference type="GO" id="GO:0009060">
    <property type="term" value="P:aerobic respiration"/>
    <property type="evidence" value="ECO:0007669"/>
    <property type="project" value="InterPro"/>
</dbReference>
<feature type="transmembrane region" description="Helical" evidence="1">
    <location>
        <begin position="311"/>
        <end position="336"/>
    </location>
</feature>
<dbReference type="InterPro" id="IPR036927">
    <property type="entry name" value="Cyt_c_oxase-like_su1_sf"/>
</dbReference>
<accession>A0A348B4P7</accession>
<feature type="transmembrane region" description="Helical" evidence="1">
    <location>
        <begin position="134"/>
        <end position="158"/>
    </location>
</feature>
<dbReference type="EMBL" id="AP018553">
    <property type="protein sequence ID" value="BBD73149.1"/>
    <property type="molecule type" value="Genomic_DNA"/>
</dbReference>
<reference evidence="5" key="2">
    <citation type="submission" date="2018-04" db="EMBL/GenBank/DDBJ databases">
        <title>Complete genome sequence of Sulfodiicoccus acidiphilus strain HS-1.</title>
        <authorList>
            <person name="Sakai H.D."/>
            <person name="Kurosawa N."/>
        </authorList>
    </citation>
    <scope>NUCLEOTIDE SEQUENCE [LARGE SCALE GENOMIC DNA]</scope>
    <source>
        <strain evidence="5">HS-1</strain>
    </source>
</reference>
<evidence type="ECO:0000313" key="3">
    <source>
        <dbReference type="EMBL" id="BBD73149.1"/>
    </source>
</evidence>
<feature type="transmembrane region" description="Helical" evidence="1">
    <location>
        <begin position="436"/>
        <end position="459"/>
    </location>
</feature>
<protein>
    <submittedName>
        <fullName evidence="3">Oxidase</fullName>
    </submittedName>
</protein>
<keyword evidence="5" id="KW-1185">Reference proteome</keyword>
<feature type="transmembrane region" description="Helical" evidence="1">
    <location>
        <begin position="254"/>
        <end position="274"/>
    </location>
</feature>
<dbReference type="AlphaFoldDB" id="A0A348B4P7"/>
<dbReference type="GO" id="GO:0020037">
    <property type="term" value="F:heme binding"/>
    <property type="evidence" value="ECO:0007669"/>
    <property type="project" value="InterPro"/>
</dbReference>
<feature type="transmembrane region" description="Helical" evidence="1">
    <location>
        <begin position="79"/>
        <end position="101"/>
    </location>
</feature>
<feature type="transmembrane region" description="Helical" evidence="1">
    <location>
        <begin position="286"/>
        <end position="304"/>
    </location>
</feature>
<name>A0A348B4P7_9CREN</name>
<keyword evidence="1" id="KW-0812">Transmembrane</keyword>
<feature type="domain" description="Cytochrome oxidase subunit I profile" evidence="2">
    <location>
        <begin position="1"/>
        <end position="499"/>
    </location>
</feature>
<dbReference type="SUPFAM" id="SSF81442">
    <property type="entry name" value="Cytochrome c oxidase subunit I-like"/>
    <property type="match status" value="1"/>
</dbReference>
<sequence length="563" mass="62652">MLVMGVAWGFLGTIDSLMVRIQETLWGFAGLLQFTPQEYYGAITLHASRDLFGFAQQIIYAIIIFFTIRLLNLQPRAKWLLITSFVALNVSMMFIEGPIILTPTFNDNYFAAGSWYYLSPLGIPGYSSYVLSPFFYFGWLLLDFFTYGAGIWIVYHYYVATRQMKQRLPVPVVFFLMIILLFMLGYSGVTAADVWDVLAYYHVVGLVPIDNQILFWIFGHSVVYMLWLPAVAALYLLVPILARRPLYSERMGRLSALLYLIFSNNVPIHHLYMVNIPVSLKILQEVFTYAVVVPSMMTFFNLWATAKGAKFTWNVISAFTVTSFAGAIGAGVTGIANGTIAFDAVIHNTMWVVGHFHAMILLSIVPGAMAVFYYMMPMLTGREWYSKSMAWGHFWGYVVGAAMISVGFDQLGLYGIVRRSEIYPRFPAVVDAEGLVTVGAVLAATATLLWGLNVVMTVLRGKLANVEGLPLDQVVEKVGEELSAPTVLASVSTPVRSVLSVSRRALSRGYSLGVLGAALIVVSSFVIAFAHSTYDLYTWTWIVLLTIGIFLVAIPVMRDSKAV</sequence>
<feature type="transmembrane region" description="Helical" evidence="1">
    <location>
        <begin position="536"/>
        <end position="557"/>
    </location>
</feature>
<proteinExistence type="predicted"/>
<reference evidence="4" key="1">
    <citation type="journal article" date="2014" name="Int. J. Syst. Evol. Microbiol.">
        <title>Complete genome sequence of Corynebacterium casei LMG S-19264T (=DSM 44701T), isolated from a smear-ripened cheese.</title>
        <authorList>
            <consortium name="US DOE Joint Genome Institute (JGI-PGF)"/>
            <person name="Walter F."/>
            <person name="Albersmeier A."/>
            <person name="Kalinowski J."/>
            <person name="Ruckert C."/>
        </authorList>
    </citation>
    <scope>NUCLEOTIDE SEQUENCE</scope>
    <source>
        <strain evidence="4">JCM 31740</strain>
    </source>
</reference>
<reference evidence="3" key="3">
    <citation type="journal article" date="2019" name="BMC Res. Notes">
        <title>Complete genome sequence of the Sulfodiicoccus acidiphilus strain HS-1T, the first crenarchaeon that lacks polB3, isolated from an acidic hot spring in Ohwaku-dani, Hakone, Japan.</title>
        <authorList>
            <person name="Sakai H.D."/>
            <person name="Kurosawa N."/>
        </authorList>
    </citation>
    <scope>NUCLEOTIDE SEQUENCE</scope>
    <source>
        <strain evidence="3">HS-1</strain>
    </source>
</reference>
<evidence type="ECO:0000313" key="4">
    <source>
        <dbReference type="EMBL" id="GGU00464.1"/>
    </source>
</evidence>
<evidence type="ECO:0000313" key="5">
    <source>
        <dbReference type="Proteomes" id="UP000276741"/>
    </source>
</evidence>
<dbReference type="KEGG" id="sacd:HS1genome_1538"/>
<evidence type="ECO:0000256" key="1">
    <source>
        <dbReference type="SAM" id="Phobius"/>
    </source>
</evidence>
<dbReference type="GO" id="GO:0004129">
    <property type="term" value="F:cytochrome-c oxidase activity"/>
    <property type="evidence" value="ECO:0007669"/>
    <property type="project" value="InterPro"/>
</dbReference>
<feature type="transmembrane region" description="Helical" evidence="1">
    <location>
        <begin position="394"/>
        <end position="416"/>
    </location>
</feature>
<dbReference type="PANTHER" id="PTHR10422">
    <property type="entry name" value="CYTOCHROME C OXIDASE SUBUNIT 1"/>
    <property type="match status" value="1"/>
</dbReference>
<feature type="transmembrane region" description="Helical" evidence="1">
    <location>
        <begin position="170"/>
        <end position="189"/>
    </location>
</feature>
<dbReference type="PRINTS" id="PR01165">
    <property type="entry name" value="CYCOXIDASEI"/>
</dbReference>
<keyword evidence="1" id="KW-1133">Transmembrane helix</keyword>
<feature type="transmembrane region" description="Helical" evidence="1">
    <location>
        <begin position="213"/>
        <end position="242"/>
    </location>
</feature>